<dbReference type="Gene3D" id="3.30.70.580">
    <property type="entry name" value="Pseudouridine synthase I, catalytic domain, N-terminal subdomain"/>
    <property type="match status" value="1"/>
</dbReference>
<reference evidence="5" key="1">
    <citation type="journal article" date="2015" name="Nature">
        <title>Complex archaea that bridge the gap between prokaryotes and eukaryotes.</title>
        <authorList>
            <person name="Spang A."/>
            <person name="Saw J.H."/>
            <person name="Jorgensen S.L."/>
            <person name="Zaremba-Niedzwiedzka K."/>
            <person name="Martijn J."/>
            <person name="Lind A.E."/>
            <person name="van Eijk R."/>
            <person name="Schleper C."/>
            <person name="Guy L."/>
            <person name="Ettema T.J."/>
        </authorList>
    </citation>
    <scope>NUCLEOTIDE SEQUENCE</scope>
</reference>
<dbReference type="InterPro" id="IPR020094">
    <property type="entry name" value="TruA/RsuA/RluB/E/F_N"/>
</dbReference>
<gene>
    <name evidence="5" type="ORF">LCGC14_0122110</name>
</gene>
<evidence type="ECO:0000256" key="1">
    <source>
        <dbReference type="ARBA" id="ARBA00009375"/>
    </source>
</evidence>
<dbReference type="PIRSF" id="PIRSF001430">
    <property type="entry name" value="tRNA_psdUrid_synth"/>
    <property type="match status" value="1"/>
</dbReference>
<comment type="similarity">
    <text evidence="1">Belongs to the tRNA pseudouridine synthase TruA family.</text>
</comment>
<dbReference type="PANTHER" id="PTHR11142">
    <property type="entry name" value="PSEUDOURIDYLATE SYNTHASE"/>
    <property type="match status" value="1"/>
</dbReference>
<keyword evidence="3" id="KW-0413">Isomerase</keyword>
<evidence type="ECO:0000256" key="3">
    <source>
        <dbReference type="ARBA" id="ARBA00023235"/>
    </source>
</evidence>
<dbReference type="InterPro" id="IPR020103">
    <property type="entry name" value="PsdUridine_synth_cat_dom_sf"/>
</dbReference>
<comment type="caution">
    <text evidence="5">The sequence shown here is derived from an EMBL/GenBank/DDBJ whole genome shotgun (WGS) entry which is preliminary data.</text>
</comment>
<dbReference type="GO" id="GO:0009982">
    <property type="term" value="F:pseudouridine synthase activity"/>
    <property type="evidence" value="ECO:0007669"/>
    <property type="project" value="InterPro"/>
</dbReference>
<dbReference type="SUPFAM" id="SSF55120">
    <property type="entry name" value="Pseudouridine synthase"/>
    <property type="match status" value="1"/>
</dbReference>
<accession>A0A0F9V9Z3</accession>
<dbReference type="InterPro" id="IPR020095">
    <property type="entry name" value="PsdUridine_synth_TruA_C"/>
</dbReference>
<dbReference type="EMBL" id="LAZR01000038">
    <property type="protein sequence ID" value="KKO00805.1"/>
    <property type="molecule type" value="Genomic_DNA"/>
</dbReference>
<dbReference type="GO" id="GO:0003723">
    <property type="term" value="F:RNA binding"/>
    <property type="evidence" value="ECO:0007669"/>
    <property type="project" value="InterPro"/>
</dbReference>
<keyword evidence="2" id="KW-0819">tRNA processing</keyword>
<dbReference type="AlphaFoldDB" id="A0A0F9V9Z3"/>
<name>A0A0F9V9Z3_9ZZZZ</name>
<proteinExistence type="inferred from homology"/>
<dbReference type="Pfam" id="PF01416">
    <property type="entry name" value="PseudoU_synth_1"/>
    <property type="match status" value="1"/>
</dbReference>
<organism evidence="5">
    <name type="scientific">marine sediment metagenome</name>
    <dbReference type="NCBI Taxonomy" id="412755"/>
    <lineage>
        <taxon>unclassified sequences</taxon>
        <taxon>metagenomes</taxon>
        <taxon>ecological metagenomes</taxon>
    </lineage>
</organism>
<dbReference type="HAMAP" id="MF_00171">
    <property type="entry name" value="TruA"/>
    <property type="match status" value="1"/>
</dbReference>
<feature type="domain" description="Pseudouridine synthase I TruA alpha/beta" evidence="4">
    <location>
        <begin position="152"/>
        <end position="259"/>
    </location>
</feature>
<dbReference type="Gene3D" id="3.30.70.660">
    <property type="entry name" value="Pseudouridine synthase I, catalytic domain, C-terminal subdomain"/>
    <property type="match status" value="1"/>
</dbReference>
<protein>
    <recommendedName>
        <fullName evidence="4">Pseudouridine synthase I TruA alpha/beta domain-containing protein</fullName>
    </recommendedName>
</protein>
<evidence type="ECO:0000259" key="4">
    <source>
        <dbReference type="Pfam" id="PF01416"/>
    </source>
</evidence>
<dbReference type="PANTHER" id="PTHR11142:SF0">
    <property type="entry name" value="TRNA PSEUDOURIDINE SYNTHASE-LIKE 1"/>
    <property type="match status" value="1"/>
</dbReference>
<dbReference type="InterPro" id="IPR001406">
    <property type="entry name" value="PsdUridine_synth_TruA"/>
</dbReference>
<dbReference type="GO" id="GO:0031119">
    <property type="term" value="P:tRNA pseudouridine synthesis"/>
    <property type="evidence" value="ECO:0007669"/>
    <property type="project" value="TreeGrafter"/>
</dbReference>
<evidence type="ECO:0000313" key="5">
    <source>
        <dbReference type="EMBL" id="KKO00805.1"/>
    </source>
</evidence>
<sequence>MKKERFCYLVRLQYLGFRFNGWQVQPKLRTISGMLNKTFTFLYPDEPFKILGAGRTDAKVSSLDGAFELFVEKEIDDLDNFILDFNKNLPSDIRLLSIKPIDQDFNVIKDSKTKEYHYFFSFGSKNHPFSAPFITNYIDQLNIELMMEGAGLFTGIHDFTVYTASLKPNTKTVRRIESCSIVANDILTANFFPEHSYVLKIKGSGFMRYQIRMIMGVLVQLGKEELSLEEIKASLLTGSDLKLNTIAPGSGLMLNQLHFNK</sequence>
<evidence type="ECO:0000256" key="2">
    <source>
        <dbReference type="ARBA" id="ARBA00022694"/>
    </source>
</evidence>
<dbReference type="InterPro" id="IPR020097">
    <property type="entry name" value="PsdUridine_synth_TruA_a/b_dom"/>
</dbReference>